<evidence type="ECO:0000313" key="2">
    <source>
        <dbReference type="EMBL" id="SDX29511.1"/>
    </source>
</evidence>
<dbReference type="CDD" id="cd15787">
    <property type="entry name" value="YycH_N"/>
    <property type="match status" value="1"/>
</dbReference>
<dbReference type="InterPro" id="IPR009996">
    <property type="entry name" value="YycH"/>
</dbReference>
<organism evidence="2 3">
    <name type="scientific">Marininema mesophilum</name>
    <dbReference type="NCBI Taxonomy" id="1048340"/>
    <lineage>
        <taxon>Bacteria</taxon>
        <taxon>Bacillati</taxon>
        <taxon>Bacillota</taxon>
        <taxon>Bacilli</taxon>
        <taxon>Bacillales</taxon>
        <taxon>Thermoactinomycetaceae</taxon>
        <taxon>Marininema</taxon>
    </lineage>
</organism>
<reference evidence="2 3" key="1">
    <citation type="submission" date="2016-10" db="EMBL/GenBank/DDBJ databases">
        <authorList>
            <person name="de Groot N.N."/>
        </authorList>
    </citation>
    <scope>NUCLEOTIDE SEQUENCE [LARGE SCALE GENOMIC DNA]</scope>
    <source>
        <strain evidence="2 3">DSM 45610</strain>
    </source>
</reference>
<sequence>MIDHIKSVLLTILILTSFVQSGILLYTSPSYEQVLTPDDYSYPHKIVKESFEKQGVHEIAAPSQILIHQNGKHQQIPGNLEKSQIRNLLSNVHLTELTRPQKVTPSNKDWNNLMAKKDGIELRFNNNLSPEIMQAFFTTDLPKPDLRSVSRVWIYQNAAGDQSARFISDETGKTVQYKATLESFADLIKVADKLNAPFLSATLPKKNSGAIPRPLYLPNDPLAVQQLRYPLKKITINDLKLALFPDPNLIEKKLTLDRATMYTDTTRTLQHNTAKNLITYNRPDSTTESEFSLTDQLDLIQQFMRRHEGWTGNFLLDDIENDPDQVTPFFRFRLYTNGLPVFWDGGEKITPATLRLSAVGKGVTSYDRSLFYPALQPDKKATKVSYLPDKKELLAELDRKGISLEKKVTSIYPGYRTDIKDQAVTFIPTWIIQLEDGTRNYVEKRSPGR</sequence>
<dbReference type="Pfam" id="PF07435">
    <property type="entry name" value="YycH"/>
    <property type="match status" value="1"/>
</dbReference>
<dbReference type="EMBL" id="FNNQ01000013">
    <property type="protein sequence ID" value="SDX29511.1"/>
    <property type="molecule type" value="Genomic_DNA"/>
</dbReference>
<evidence type="ECO:0000313" key="3">
    <source>
        <dbReference type="Proteomes" id="UP000198534"/>
    </source>
</evidence>
<proteinExistence type="predicted"/>
<dbReference type="AlphaFoldDB" id="A0A1H3AJ98"/>
<evidence type="ECO:0000259" key="1">
    <source>
        <dbReference type="Pfam" id="PF07435"/>
    </source>
</evidence>
<name>A0A1H3AJ98_9BACL</name>
<gene>
    <name evidence="2" type="ORF">SAMN05444487_113100</name>
</gene>
<accession>A0A1H3AJ98</accession>
<dbReference type="Gene3D" id="3.30.310.160">
    <property type="entry name" value="YycH protein, domain 2"/>
    <property type="match status" value="1"/>
</dbReference>
<dbReference type="STRING" id="1048340.SAMN05444487_113100"/>
<keyword evidence="3" id="KW-1185">Reference proteome</keyword>
<dbReference type="InterPro" id="IPR042274">
    <property type="entry name" value="YycH/YycI_2"/>
</dbReference>
<feature type="domain" description="Regulatory protein YycH" evidence="1">
    <location>
        <begin position="4"/>
        <end position="436"/>
    </location>
</feature>
<protein>
    <submittedName>
        <fullName evidence="2">Two-component signal transduction system YycFG, regulatory protein YycH</fullName>
    </submittedName>
</protein>
<dbReference type="RefSeq" id="WP_177168053.1">
    <property type="nucleotide sequence ID" value="NZ_FNNQ01000013.1"/>
</dbReference>
<dbReference type="Proteomes" id="UP000198534">
    <property type="component" value="Unassembled WGS sequence"/>
</dbReference>